<keyword evidence="2" id="KW-1185">Reference proteome</keyword>
<comment type="caution">
    <text evidence="1">The sequence shown here is derived from an EMBL/GenBank/DDBJ whole genome shotgun (WGS) entry which is preliminary data.</text>
</comment>
<evidence type="ECO:0000313" key="1">
    <source>
        <dbReference type="EMBL" id="MEC6898389.1"/>
    </source>
</evidence>
<name>A0ABU6LFS8_9GAMM</name>
<proteinExistence type="predicted"/>
<sequence length="235" mass="27068">MKISIGFNRHLEPDWLAQTASWVANGIEEQALKDRIDSMLESVFTSKVAKDKTRNLLFGIWNKLPKHIPGRFQSRGANLLMEYSEQHLVFHWGMMLAKYPFFSFVVAQIGKLTKLNDTFIYSQLEDRVTEQYGDTSTIKRSMQFVVRTLMNLEVLKNPKQGVYELNKAMSIVQPEIKGWLIEAIMLSNQSSSRSLSSINDDSVWFPFTLYFDASDVQSNRELEAHLQSSDTIVFL</sequence>
<accession>A0ABU6LFS8</accession>
<gene>
    <name evidence="1" type="ORF">VXS00_07030</name>
</gene>
<reference evidence="1 2" key="1">
    <citation type="submission" date="2024-01" db="EMBL/GenBank/DDBJ databases">
        <title>Active colonisers of the gastrointestinal tract of Atlantic salmon farmed in a warm water region.</title>
        <authorList>
            <person name="Bowman J.P."/>
        </authorList>
    </citation>
    <scope>NUCLEOTIDE SEQUENCE [LARGE SCALE GENOMIC DNA]</scope>
    <source>
        <strain evidence="1 2">S4MW1</strain>
    </source>
</reference>
<dbReference type="EMBL" id="JAYXUD010000004">
    <property type="protein sequence ID" value="MEC6898389.1"/>
    <property type="molecule type" value="Genomic_DNA"/>
</dbReference>
<organism evidence="1 2">
    <name type="scientific">Photobacterium piscicola</name>
    <dbReference type="NCBI Taxonomy" id="1378299"/>
    <lineage>
        <taxon>Bacteria</taxon>
        <taxon>Pseudomonadati</taxon>
        <taxon>Pseudomonadota</taxon>
        <taxon>Gammaproteobacteria</taxon>
        <taxon>Vibrionales</taxon>
        <taxon>Vibrionaceae</taxon>
        <taxon>Photobacterium</taxon>
    </lineage>
</organism>
<protein>
    <submittedName>
        <fullName evidence="1">Uncharacterized protein</fullName>
    </submittedName>
</protein>
<dbReference type="Proteomes" id="UP001339429">
    <property type="component" value="Unassembled WGS sequence"/>
</dbReference>
<evidence type="ECO:0000313" key="2">
    <source>
        <dbReference type="Proteomes" id="UP001339429"/>
    </source>
</evidence>
<dbReference type="RefSeq" id="WP_327779565.1">
    <property type="nucleotide sequence ID" value="NZ_JAYXUD010000004.1"/>
</dbReference>